<dbReference type="AlphaFoldDB" id="A0A9P8AUC7"/>
<dbReference type="RefSeq" id="XP_043041838.1">
    <property type="nucleotide sequence ID" value="XM_043182203.1"/>
</dbReference>
<feature type="transmembrane region" description="Helical" evidence="1">
    <location>
        <begin position="46"/>
        <end position="65"/>
    </location>
</feature>
<dbReference type="Proteomes" id="UP000812287">
    <property type="component" value="Unassembled WGS sequence"/>
</dbReference>
<evidence type="ECO:0000256" key="1">
    <source>
        <dbReference type="SAM" id="Phobius"/>
    </source>
</evidence>
<keyword evidence="1" id="KW-0472">Membrane</keyword>
<reference evidence="2" key="1">
    <citation type="submission" date="2020-11" db="EMBL/GenBank/DDBJ databases">
        <title>Adaptations for nitrogen fixation in a non-lichenized fungal sporocarp promotes dispersal by wood-feeding termites.</title>
        <authorList>
            <consortium name="DOE Joint Genome Institute"/>
            <person name="Koch R.A."/>
            <person name="Yoon G."/>
            <person name="Arayal U."/>
            <person name="Lail K."/>
            <person name="Amirebrahimi M."/>
            <person name="Labutti K."/>
            <person name="Lipzen A."/>
            <person name="Riley R."/>
            <person name="Barry K."/>
            <person name="Henrissat B."/>
            <person name="Grigoriev I.V."/>
            <person name="Herr J.R."/>
            <person name="Aime M.C."/>
        </authorList>
    </citation>
    <scope>NUCLEOTIDE SEQUENCE</scope>
    <source>
        <strain evidence="2">MCA 3950</strain>
    </source>
</reference>
<dbReference type="GeneID" id="66104499"/>
<sequence length="66" mass="7649">MTIFEAYNRRYKTGEFILGLSIPSVVLWNSNYQFPGWQDSDHFWCFQMLCAPSFAYAGFVGLIILS</sequence>
<gene>
    <name evidence="2" type="ORF">BT62DRAFT_765799</name>
</gene>
<keyword evidence="1" id="KW-1133">Transmembrane helix</keyword>
<feature type="transmembrane region" description="Helical" evidence="1">
    <location>
        <begin position="16"/>
        <end position="34"/>
    </location>
</feature>
<keyword evidence="1" id="KW-0812">Transmembrane</keyword>
<evidence type="ECO:0000313" key="2">
    <source>
        <dbReference type="EMBL" id="KAG7448338.1"/>
    </source>
</evidence>
<evidence type="ECO:0000313" key="3">
    <source>
        <dbReference type="Proteomes" id="UP000812287"/>
    </source>
</evidence>
<comment type="caution">
    <text evidence="2">The sequence shown here is derived from an EMBL/GenBank/DDBJ whole genome shotgun (WGS) entry which is preliminary data.</text>
</comment>
<accession>A0A9P8AUC7</accession>
<keyword evidence="3" id="KW-1185">Reference proteome</keyword>
<proteinExistence type="predicted"/>
<organism evidence="2 3">
    <name type="scientific">Guyanagaster necrorhizus</name>
    <dbReference type="NCBI Taxonomy" id="856835"/>
    <lineage>
        <taxon>Eukaryota</taxon>
        <taxon>Fungi</taxon>
        <taxon>Dikarya</taxon>
        <taxon>Basidiomycota</taxon>
        <taxon>Agaricomycotina</taxon>
        <taxon>Agaricomycetes</taxon>
        <taxon>Agaricomycetidae</taxon>
        <taxon>Agaricales</taxon>
        <taxon>Marasmiineae</taxon>
        <taxon>Physalacriaceae</taxon>
        <taxon>Guyanagaster</taxon>
    </lineage>
</organism>
<protein>
    <submittedName>
        <fullName evidence="2">Uncharacterized protein</fullName>
    </submittedName>
</protein>
<dbReference type="EMBL" id="MU250530">
    <property type="protein sequence ID" value="KAG7448338.1"/>
    <property type="molecule type" value="Genomic_DNA"/>
</dbReference>
<name>A0A9P8AUC7_9AGAR</name>